<dbReference type="InterPro" id="IPR020471">
    <property type="entry name" value="AKR"/>
</dbReference>
<evidence type="ECO:0000256" key="2">
    <source>
        <dbReference type="PIRSR" id="PIRSR000097-1"/>
    </source>
</evidence>
<sequence>MAFQRIPEITLSSSNAKAMPVLGLGTADYPRPAPEVVIKAVLEAIELGYRMFDTSSAYKTEEALGEAISQALNLGLIKSRDDVFITSKIWCTDNHGDRVLPALQKTLQNMKLEYLDQYLIHWPVSLKPGADIFHLNQEDVVPMDIKSVWTAMEECQTLGLTKSIGVSNFTCKKLADILAYAKIPPAINQVEMNPTWQQGKLREFCQRKGIMIAAYSPLGAAGAVWGTKGVLESPVLMEIAKSKGKSVAQVALRWAFEQGVIIVMKSFNKERLEQNLKIFDWELSDEDSKKIAKIPQSRACLGNMFIFETGPVKSLEELWDGELLEE</sequence>
<dbReference type="PRINTS" id="PR00069">
    <property type="entry name" value="ALDKETRDTASE"/>
</dbReference>
<dbReference type="InterPro" id="IPR036812">
    <property type="entry name" value="NAD(P)_OxRdtase_dom_sf"/>
</dbReference>
<dbReference type="SUPFAM" id="SSF51430">
    <property type="entry name" value="NAD(P)-linked oxidoreductase"/>
    <property type="match status" value="1"/>
</dbReference>
<accession>A0AAD8MQ74</accession>
<protein>
    <submittedName>
        <fullName evidence="6">Non-functional NADPH-dependent codeinone reductase 2-like</fullName>
    </submittedName>
</protein>
<dbReference type="PANTHER" id="PTHR11732">
    <property type="entry name" value="ALDO/KETO REDUCTASE"/>
    <property type="match status" value="1"/>
</dbReference>
<dbReference type="InterPro" id="IPR018170">
    <property type="entry name" value="Aldo/ket_reductase_CS"/>
</dbReference>
<gene>
    <name evidence="6" type="ORF">POM88_028150</name>
</gene>
<reference evidence="6" key="1">
    <citation type="submission" date="2023-02" db="EMBL/GenBank/DDBJ databases">
        <title>Genome of toxic invasive species Heracleum sosnowskyi carries increased number of genes despite the absence of recent whole-genome duplications.</title>
        <authorList>
            <person name="Schelkunov M."/>
            <person name="Shtratnikova V."/>
            <person name="Makarenko M."/>
            <person name="Klepikova A."/>
            <person name="Omelchenko D."/>
            <person name="Novikova G."/>
            <person name="Obukhova E."/>
            <person name="Bogdanov V."/>
            <person name="Penin A."/>
            <person name="Logacheva M."/>
        </authorList>
    </citation>
    <scope>NUCLEOTIDE SEQUENCE</scope>
    <source>
        <strain evidence="6">Hsosn_3</strain>
        <tissue evidence="6">Leaf</tissue>
    </source>
</reference>
<evidence type="ECO:0000256" key="3">
    <source>
        <dbReference type="PIRSR" id="PIRSR000097-2"/>
    </source>
</evidence>
<feature type="binding site" evidence="3">
    <location>
        <position position="121"/>
    </location>
    <ligand>
        <name>substrate</name>
    </ligand>
</feature>
<reference evidence="6" key="2">
    <citation type="submission" date="2023-05" db="EMBL/GenBank/DDBJ databases">
        <authorList>
            <person name="Schelkunov M.I."/>
        </authorList>
    </citation>
    <scope>NUCLEOTIDE SEQUENCE</scope>
    <source>
        <strain evidence="6">Hsosn_3</strain>
        <tissue evidence="6">Leaf</tissue>
    </source>
</reference>
<dbReference type="CDD" id="cd19124">
    <property type="entry name" value="AKR_AKR4A_4B"/>
    <property type="match status" value="1"/>
</dbReference>
<dbReference type="PROSITE" id="PS00062">
    <property type="entry name" value="ALDOKETO_REDUCTASE_2"/>
    <property type="match status" value="1"/>
</dbReference>
<feature type="domain" description="NADP-dependent oxidoreductase" evidence="5">
    <location>
        <begin position="22"/>
        <end position="294"/>
    </location>
</feature>
<dbReference type="Gene3D" id="3.20.20.100">
    <property type="entry name" value="NADP-dependent oxidoreductase domain"/>
    <property type="match status" value="1"/>
</dbReference>
<name>A0AAD8MQ74_9APIA</name>
<feature type="site" description="Lowers pKa of active site Tyr" evidence="4">
    <location>
        <position position="88"/>
    </location>
</feature>
<keyword evidence="1" id="KW-0560">Oxidoreductase</keyword>
<proteinExistence type="predicted"/>
<evidence type="ECO:0000256" key="4">
    <source>
        <dbReference type="PIRSR" id="PIRSR000097-3"/>
    </source>
</evidence>
<dbReference type="GO" id="GO:0044550">
    <property type="term" value="P:secondary metabolite biosynthetic process"/>
    <property type="evidence" value="ECO:0007669"/>
    <property type="project" value="UniProtKB-ARBA"/>
</dbReference>
<dbReference type="PIRSF" id="PIRSF000097">
    <property type="entry name" value="AKR"/>
    <property type="match status" value="1"/>
</dbReference>
<dbReference type="Pfam" id="PF00248">
    <property type="entry name" value="Aldo_ket_red"/>
    <property type="match status" value="1"/>
</dbReference>
<dbReference type="GO" id="GO:0016616">
    <property type="term" value="F:oxidoreductase activity, acting on the CH-OH group of donors, NAD or NADP as acceptor"/>
    <property type="evidence" value="ECO:0007669"/>
    <property type="project" value="InterPro"/>
</dbReference>
<evidence type="ECO:0000313" key="7">
    <source>
        <dbReference type="Proteomes" id="UP001237642"/>
    </source>
</evidence>
<feature type="active site" description="Proton donor" evidence="2">
    <location>
        <position position="58"/>
    </location>
</feature>
<evidence type="ECO:0000259" key="5">
    <source>
        <dbReference type="Pfam" id="PF00248"/>
    </source>
</evidence>
<organism evidence="6 7">
    <name type="scientific">Heracleum sosnowskyi</name>
    <dbReference type="NCBI Taxonomy" id="360622"/>
    <lineage>
        <taxon>Eukaryota</taxon>
        <taxon>Viridiplantae</taxon>
        <taxon>Streptophyta</taxon>
        <taxon>Embryophyta</taxon>
        <taxon>Tracheophyta</taxon>
        <taxon>Spermatophyta</taxon>
        <taxon>Magnoliopsida</taxon>
        <taxon>eudicotyledons</taxon>
        <taxon>Gunneridae</taxon>
        <taxon>Pentapetalae</taxon>
        <taxon>asterids</taxon>
        <taxon>campanulids</taxon>
        <taxon>Apiales</taxon>
        <taxon>Apiaceae</taxon>
        <taxon>Apioideae</taxon>
        <taxon>apioid superclade</taxon>
        <taxon>Tordylieae</taxon>
        <taxon>Tordyliinae</taxon>
        <taxon>Heracleum</taxon>
    </lineage>
</organism>
<dbReference type="InterPro" id="IPR044497">
    <property type="entry name" value="AKR4A/B"/>
</dbReference>
<dbReference type="FunFam" id="3.20.20.100:FF:000014">
    <property type="entry name" value="NAD(P)-linked oxidoreductase superfamily protein"/>
    <property type="match status" value="1"/>
</dbReference>
<dbReference type="InterPro" id="IPR023210">
    <property type="entry name" value="NADP_OxRdtase_dom"/>
</dbReference>
<dbReference type="EMBL" id="JAUIZM010000006">
    <property type="protein sequence ID" value="KAK1381406.1"/>
    <property type="molecule type" value="Genomic_DNA"/>
</dbReference>
<dbReference type="Proteomes" id="UP001237642">
    <property type="component" value="Unassembled WGS sequence"/>
</dbReference>
<keyword evidence="7" id="KW-1185">Reference proteome</keyword>
<evidence type="ECO:0000256" key="1">
    <source>
        <dbReference type="ARBA" id="ARBA00023002"/>
    </source>
</evidence>
<dbReference type="AlphaFoldDB" id="A0AAD8MQ74"/>
<comment type="caution">
    <text evidence="6">The sequence shown here is derived from an EMBL/GenBank/DDBJ whole genome shotgun (WGS) entry which is preliminary data.</text>
</comment>
<evidence type="ECO:0000313" key="6">
    <source>
        <dbReference type="EMBL" id="KAK1381406.1"/>
    </source>
</evidence>